<gene>
    <name evidence="2" type="ORF">UX47_C0004G0022</name>
</gene>
<evidence type="ECO:0000313" key="2">
    <source>
        <dbReference type="EMBL" id="KKU33377.1"/>
    </source>
</evidence>
<dbReference type="AlphaFoldDB" id="A0A0G1PL14"/>
<name>A0A0G1PL14_9BACT</name>
<evidence type="ECO:0000256" key="1">
    <source>
        <dbReference type="SAM" id="SignalP"/>
    </source>
</evidence>
<dbReference type="GO" id="GO:0030246">
    <property type="term" value="F:carbohydrate binding"/>
    <property type="evidence" value="ECO:0007669"/>
    <property type="project" value="InterPro"/>
</dbReference>
<evidence type="ECO:0000313" key="3">
    <source>
        <dbReference type="Proteomes" id="UP000034794"/>
    </source>
</evidence>
<feature type="signal peptide" evidence="1">
    <location>
        <begin position="1"/>
        <end position="23"/>
    </location>
</feature>
<reference evidence="2 3" key="1">
    <citation type="journal article" date="2015" name="Nature">
        <title>rRNA introns, odd ribosomes, and small enigmatic genomes across a large radiation of phyla.</title>
        <authorList>
            <person name="Brown C.T."/>
            <person name="Hug L.A."/>
            <person name="Thomas B.C."/>
            <person name="Sharon I."/>
            <person name="Castelle C.J."/>
            <person name="Singh A."/>
            <person name="Wilkins M.J."/>
            <person name="Williams K.H."/>
            <person name="Banfield J.F."/>
        </authorList>
    </citation>
    <scope>NUCLEOTIDE SEQUENCE [LARGE SCALE GENOMIC DNA]</scope>
</reference>
<dbReference type="PATRIC" id="fig|1618381.3.peg.421"/>
<proteinExistence type="predicted"/>
<comment type="caution">
    <text evidence="2">The sequence shown here is derived from an EMBL/GenBank/DDBJ whole genome shotgun (WGS) entry which is preliminary data.</text>
</comment>
<keyword evidence="1" id="KW-0732">Signal</keyword>
<accession>A0A0G1PL14</accession>
<feature type="chain" id="PRO_5002539034" description="Cohesin domain-containing protein" evidence="1">
    <location>
        <begin position="24"/>
        <end position="270"/>
    </location>
</feature>
<dbReference type="EMBL" id="LCMI01000004">
    <property type="protein sequence ID" value="KKU33377.1"/>
    <property type="molecule type" value="Genomic_DNA"/>
</dbReference>
<dbReference type="InterPro" id="IPR008965">
    <property type="entry name" value="CBM2/CBM3_carb-bd_dom_sf"/>
</dbReference>
<organism evidence="2 3">
    <name type="scientific">Candidatus Collierbacteria bacterium GW2011_GWA2_46_26</name>
    <dbReference type="NCBI Taxonomy" id="1618381"/>
    <lineage>
        <taxon>Bacteria</taxon>
        <taxon>Candidatus Collieribacteriota</taxon>
    </lineage>
</organism>
<sequence length="270" mass="29141">MKKIAVLLLAIVLLGVSFTPVLAMPQAALAPLSLSVVAPTTAYQGETVQVSIVARNNNRRPALVKGWRISFSKSVVAAVEVTKFDGRIVDRSNETDFVFVWNGVILNGGGVAKIDFEVTLRSDISRSQTLVSAENTWTLHQAMIQIQEPRLTVTSSAPDVVSRGGVIFFVDLTLTNETNLDLPFDMAMTVFHAGTDGSTNYSFSGGEVYWLEGNRTGITLSWRGTVPAGESLTLSVQTASGNYPGTYPIFGLVDRLDPSNLFGTKLIIII</sequence>
<dbReference type="SUPFAM" id="SSF49384">
    <property type="entry name" value="Carbohydrate-binding domain"/>
    <property type="match status" value="1"/>
</dbReference>
<protein>
    <recommendedName>
        <fullName evidence="4">Cohesin domain-containing protein</fullName>
    </recommendedName>
</protein>
<evidence type="ECO:0008006" key="4">
    <source>
        <dbReference type="Google" id="ProtNLM"/>
    </source>
</evidence>
<dbReference type="Proteomes" id="UP000034794">
    <property type="component" value="Unassembled WGS sequence"/>
</dbReference>